<accession>C0BD74</accession>
<dbReference type="Proteomes" id="UP000003793">
    <property type="component" value="Unassembled WGS sequence"/>
</dbReference>
<comment type="caution">
    <text evidence="1">The sequence shown here is derived from an EMBL/GenBank/DDBJ whole genome shotgun (WGS) entry which is preliminary data.</text>
</comment>
<reference evidence="1 2" key="2">
    <citation type="submission" date="2009-03" db="EMBL/GenBank/DDBJ databases">
        <title>Draft genome sequence of Coprococcus comes (ATCC 27758).</title>
        <authorList>
            <person name="Sudarsanam P."/>
            <person name="Ley R."/>
            <person name="Guruge J."/>
            <person name="Turnbaugh P.J."/>
            <person name="Mahowald M."/>
            <person name="Liep D."/>
            <person name="Gordon J."/>
        </authorList>
    </citation>
    <scope>NUCLEOTIDE SEQUENCE [LARGE SCALE GENOMIC DNA]</scope>
    <source>
        <strain evidence="1 2">ATCC 27758</strain>
    </source>
</reference>
<dbReference type="EMBL" id="ABVR01000043">
    <property type="protein sequence ID" value="EEG88419.1"/>
    <property type="molecule type" value="Genomic_DNA"/>
</dbReference>
<evidence type="ECO:0000313" key="2">
    <source>
        <dbReference type="Proteomes" id="UP000003793"/>
    </source>
</evidence>
<dbReference type="AlphaFoldDB" id="C0BD74"/>
<dbReference type="HOGENOM" id="CLU_3198552_0_0_9"/>
<name>C0BD74_9FIRM</name>
<proteinExistence type="predicted"/>
<evidence type="ECO:0000313" key="1">
    <source>
        <dbReference type="EMBL" id="EEG88419.1"/>
    </source>
</evidence>
<protein>
    <submittedName>
        <fullName evidence="1">Uncharacterized protein</fullName>
    </submittedName>
</protein>
<organism evidence="1 2">
    <name type="scientific">Coprococcus comes ATCC 27758</name>
    <dbReference type="NCBI Taxonomy" id="470146"/>
    <lineage>
        <taxon>Bacteria</taxon>
        <taxon>Bacillati</taxon>
        <taxon>Bacillota</taxon>
        <taxon>Clostridia</taxon>
        <taxon>Lachnospirales</taxon>
        <taxon>Lachnospiraceae</taxon>
        <taxon>Coprococcus</taxon>
    </lineage>
</organism>
<sequence>MIINFLLSQNNDTPETMAQNYIDSIAKMRRAGNAELKREKTNAKI</sequence>
<reference evidence="1 2" key="1">
    <citation type="submission" date="2009-02" db="EMBL/GenBank/DDBJ databases">
        <authorList>
            <person name="Fulton L."/>
            <person name="Clifton S."/>
            <person name="Fulton B."/>
            <person name="Xu J."/>
            <person name="Minx P."/>
            <person name="Pepin K.H."/>
            <person name="Johnson M."/>
            <person name="Bhonagiri V."/>
            <person name="Nash W.E."/>
            <person name="Mardis E.R."/>
            <person name="Wilson R.K."/>
        </authorList>
    </citation>
    <scope>NUCLEOTIDE SEQUENCE [LARGE SCALE GENOMIC DNA]</scope>
    <source>
        <strain evidence="1 2">ATCC 27758</strain>
    </source>
</reference>
<gene>
    <name evidence="1" type="ORF">COPCOM_03115</name>
</gene>